<feature type="chain" id="PRO_5043964315" evidence="1">
    <location>
        <begin position="31"/>
        <end position="212"/>
    </location>
</feature>
<proteinExistence type="predicted"/>
<reference evidence="2" key="1">
    <citation type="submission" date="2024-06" db="EMBL/GenBank/DDBJ databases">
        <authorList>
            <person name="Li S."/>
        </authorList>
    </citation>
    <scope>NUCLEOTIDE SEQUENCE</scope>
    <source>
        <strain evidence="2">SR10</strain>
    </source>
</reference>
<protein>
    <submittedName>
        <fullName evidence="2">Uncharacterized protein</fullName>
    </submittedName>
</protein>
<dbReference type="RefSeq" id="WP_363796512.1">
    <property type="nucleotide sequence ID" value="NZ_CP159925.1"/>
</dbReference>
<accession>A0AAU8MRY4</accession>
<feature type="signal peptide" evidence="1">
    <location>
        <begin position="1"/>
        <end position="30"/>
    </location>
</feature>
<organism evidence="2">
    <name type="scientific">Lysobacter firmicutimachus</name>
    <dbReference type="NCBI Taxonomy" id="1792846"/>
    <lineage>
        <taxon>Bacteria</taxon>
        <taxon>Pseudomonadati</taxon>
        <taxon>Pseudomonadota</taxon>
        <taxon>Gammaproteobacteria</taxon>
        <taxon>Lysobacterales</taxon>
        <taxon>Lysobacteraceae</taxon>
        <taxon>Lysobacter</taxon>
    </lineage>
</organism>
<keyword evidence="1" id="KW-0732">Signal</keyword>
<dbReference type="EMBL" id="CP159925">
    <property type="protein sequence ID" value="XCO73602.1"/>
    <property type="molecule type" value="Genomic_DNA"/>
</dbReference>
<sequence>MPALPFPPRHRAARLSLPLLCLAWPLLAAAAPPASTPAAPTLDQAIAAQRAALAAESPAATPMGQALVESIRLSELRLCGPLREDRVDCIVRLESGLGGAYQTYRFQRRDGAWTLLPLADLAPPAPSRTQAQALLRADLLLRAPRLDDTEQRGRYERAAASLIVSALEGCELDRAEGRVSCDVGMRLPKGDDQATLRFVPQADGTWRLDPPR</sequence>
<dbReference type="AlphaFoldDB" id="A0AAU8MRY4"/>
<gene>
    <name evidence="2" type="ORF">ABU614_14525</name>
</gene>
<evidence type="ECO:0000256" key="1">
    <source>
        <dbReference type="SAM" id="SignalP"/>
    </source>
</evidence>
<name>A0AAU8MRY4_9GAMM</name>
<evidence type="ECO:0000313" key="2">
    <source>
        <dbReference type="EMBL" id="XCO73602.1"/>
    </source>
</evidence>